<name>A0A7I8WF37_9ANNE</name>
<dbReference type="PANTHER" id="PTHR24260">
    <property type="match status" value="1"/>
</dbReference>
<evidence type="ECO:0000313" key="3">
    <source>
        <dbReference type="Proteomes" id="UP000549394"/>
    </source>
</evidence>
<dbReference type="InterPro" id="IPR009003">
    <property type="entry name" value="Peptidase_S1_PA"/>
</dbReference>
<dbReference type="GO" id="GO:0004252">
    <property type="term" value="F:serine-type endopeptidase activity"/>
    <property type="evidence" value="ECO:0007669"/>
    <property type="project" value="InterPro"/>
</dbReference>
<keyword evidence="3" id="KW-1185">Reference proteome</keyword>
<accession>A0A7I8WF37</accession>
<dbReference type="OrthoDB" id="7726766at2759"/>
<dbReference type="PANTHER" id="PTHR24260:SF132">
    <property type="entry name" value="PEPTIDASE S1 DOMAIN-CONTAINING PROTEIN"/>
    <property type="match status" value="1"/>
</dbReference>
<feature type="domain" description="Peptidase S1" evidence="1">
    <location>
        <begin position="261"/>
        <end position="452"/>
    </location>
</feature>
<evidence type="ECO:0000313" key="2">
    <source>
        <dbReference type="EMBL" id="CAD5126796.1"/>
    </source>
</evidence>
<dbReference type="Pfam" id="PF00089">
    <property type="entry name" value="Trypsin"/>
    <property type="match status" value="1"/>
</dbReference>
<dbReference type="PROSITE" id="PS50240">
    <property type="entry name" value="TRYPSIN_DOM"/>
    <property type="match status" value="1"/>
</dbReference>
<dbReference type="InterPro" id="IPR051333">
    <property type="entry name" value="CLIP_Serine_Protease"/>
</dbReference>
<dbReference type="SMART" id="SM00020">
    <property type="entry name" value="Tryp_SPc"/>
    <property type="match status" value="1"/>
</dbReference>
<dbReference type="GO" id="GO:0006508">
    <property type="term" value="P:proteolysis"/>
    <property type="evidence" value="ECO:0007669"/>
    <property type="project" value="InterPro"/>
</dbReference>
<gene>
    <name evidence="2" type="ORF">DGYR_LOCUS14022</name>
</gene>
<evidence type="ECO:0000259" key="1">
    <source>
        <dbReference type="PROSITE" id="PS50240"/>
    </source>
</evidence>
<reference evidence="2 3" key="1">
    <citation type="submission" date="2020-08" db="EMBL/GenBank/DDBJ databases">
        <authorList>
            <person name="Hejnol A."/>
        </authorList>
    </citation>
    <scope>NUCLEOTIDE SEQUENCE [LARGE SCALE GENOMIC DNA]</scope>
</reference>
<dbReference type="InterPro" id="IPR001254">
    <property type="entry name" value="Trypsin_dom"/>
</dbReference>
<organism evidence="2 3">
    <name type="scientific">Dimorphilus gyrociliatus</name>
    <dbReference type="NCBI Taxonomy" id="2664684"/>
    <lineage>
        <taxon>Eukaryota</taxon>
        <taxon>Metazoa</taxon>
        <taxon>Spiralia</taxon>
        <taxon>Lophotrochozoa</taxon>
        <taxon>Annelida</taxon>
        <taxon>Polychaeta</taxon>
        <taxon>Polychaeta incertae sedis</taxon>
        <taxon>Dinophilidae</taxon>
        <taxon>Dimorphilus</taxon>
    </lineage>
</organism>
<proteinExistence type="predicted"/>
<comment type="caution">
    <text evidence="2">The sequence shown here is derived from an EMBL/GenBank/DDBJ whole genome shotgun (WGS) entry which is preliminary data.</text>
</comment>
<dbReference type="AlphaFoldDB" id="A0A7I8WF37"/>
<dbReference type="EMBL" id="CAJFCJ010000084">
    <property type="protein sequence ID" value="CAD5126796.1"/>
    <property type="molecule type" value="Genomic_DNA"/>
</dbReference>
<dbReference type="Gene3D" id="2.40.10.10">
    <property type="entry name" value="Trypsin-like serine proteases"/>
    <property type="match status" value="1"/>
</dbReference>
<protein>
    <submittedName>
        <fullName evidence="2">DgyrCDS14837</fullName>
    </submittedName>
</protein>
<dbReference type="InterPro" id="IPR043504">
    <property type="entry name" value="Peptidase_S1_PA_chymotrypsin"/>
</dbReference>
<dbReference type="Proteomes" id="UP000549394">
    <property type="component" value="Unassembled WGS sequence"/>
</dbReference>
<dbReference type="SUPFAM" id="SSF50494">
    <property type="entry name" value="Trypsin-like serine proteases"/>
    <property type="match status" value="1"/>
</dbReference>
<sequence>MFLVEHDDEIFGAGAYEGRDKTSKDPYWKKICLPMKLYNIQKFRLIFKYVRGYDERINVGIDNITVVSNCNYDISLSEYNSNPTFYQHNDWRAVVKTQDTTPFTFVRYSSEVIGVGGVYLTKIPFPTTITSFRAAIYETEKNCISFKVIIRTLDGQSNAISPDIDLYIRGKKQVFRNPYVQIRIRTQCRKEIIKHYTNVDVPFYYVQLIASVKQIGHVKLLKLYDFHMSTYSKCPVESVKSSPPLIGLNHPSCGKTDNTEIIWEKDNITLTNNFPWLVTISVSYNRCAGILIHERFVLSSATCVKKFRQKELKVFYGPERSSGKSIGIVIKTSIHPKYEKNPADYDIALLKLEIRHYSTTYGENLYMLFPKKMEIVNPNNCSPALKIKPPNTLCGEGVLSKNDQTAGTPLNCNINSRPTVTAFTSSPENCKAENTALTQIGPNFQWIKETVERDQHCVD</sequence>